<organism evidence="1 2">
    <name type="scientific">Candidatus Roizmanbacteria bacterium RIFOXYA1_FULL_41_12</name>
    <dbReference type="NCBI Taxonomy" id="1802082"/>
    <lineage>
        <taxon>Bacteria</taxon>
        <taxon>Candidatus Roizmaniibacteriota</taxon>
    </lineage>
</organism>
<name>A0A1F7KGK6_9BACT</name>
<evidence type="ECO:0000313" key="1">
    <source>
        <dbReference type="EMBL" id="OGK67001.1"/>
    </source>
</evidence>
<comment type="caution">
    <text evidence="1">The sequence shown here is derived from an EMBL/GenBank/DDBJ whole genome shotgun (WGS) entry which is preliminary data.</text>
</comment>
<sequence>MTNEVENSEKIVCPKKIIEYCGTPFHSRHKFLIHNGIEDLITAITGKKTRGHQGITDYYHPHVITPQAEQNYYEETNQIRKMLTEARQSNSVYLIQDGALAGMTLTEILRRTGVLAAEEAMNHTLGLLPFAKMEDHIIVTLVSPRAALTRASFPPEIEGFSVDYRQQMFVYYTVYNEALKLTVANYSRQLPPVHILEFTTDEFEGQKIFDANAELTLQLLGLSKSRELLNKLYT</sequence>
<proteinExistence type="predicted"/>
<dbReference type="EMBL" id="MGBG01000002">
    <property type="protein sequence ID" value="OGK67001.1"/>
    <property type="molecule type" value="Genomic_DNA"/>
</dbReference>
<accession>A0A1F7KGK6</accession>
<dbReference type="AlphaFoldDB" id="A0A1F7KGK6"/>
<reference evidence="1 2" key="1">
    <citation type="journal article" date="2016" name="Nat. Commun.">
        <title>Thousands of microbial genomes shed light on interconnected biogeochemical processes in an aquifer system.</title>
        <authorList>
            <person name="Anantharaman K."/>
            <person name="Brown C.T."/>
            <person name="Hug L.A."/>
            <person name="Sharon I."/>
            <person name="Castelle C.J."/>
            <person name="Probst A.J."/>
            <person name="Thomas B.C."/>
            <person name="Singh A."/>
            <person name="Wilkins M.J."/>
            <person name="Karaoz U."/>
            <person name="Brodie E.L."/>
            <person name="Williams K.H."/>
            <person name="Hubbard S.S."/>
            <person name="Banfield J.F."/>
        </authorList>
    </citation>
    <scope>NUCLEOTIDE SEQUENCE [LARGE SCALE GENOMIC DNA]</scope>
</reference>
<protein>
    <submittedName>
        <fullName evidence="1">Uncharacterized protein</fullName>
    </submittedName>
</protein>
<gene>
    <name evidence="1" type="ORF">A2209_03010</name>
</gene>
<dbReference type="Proteomes" id="UP000178450">
    <property type="component" value="Unassembled WGS sequence"/>
</dbReference>
<evidence type="ECO:0000313" key="2">
    <source>
        <dbReference type="Proteomes" id="UP000178450"/>
    </source>
</evidence>